<organism evidence="2 3">
    <name type="scientific">Anaeromicropila populeti</name>
    <dbReference type="NCBI Taxonomy" id="37658"/>
    <lineage>
        <taxon>Bacteria</taxon>
        <taxon>Bacillati</taxon>
        <taxon>Bacillota</taxon>
        <taxon>Clostridia</taxon>
        <taxon>Lachnospirales</taxon>
        <taxon>Lachnospiraceae</taxon>
        <taxon>Anaeromicropila</taxon>
    </lineage>
</organism>
<keyword evidence="3" id="KW-1185">Reference proteome</keyword>
<dbReference type="Proteomes" id="UP000199659">
    <property type="component" value="Unassembled WGS sequence"/>
</dbReference>
<evidence type="ECO:0000259" key="1">
    <source>
        <dbReference type="Pfam" id="PF24346"/>
    </source>
</evidence>
<evidence type="ECO:0000313" key="2">
    <source>
        <dbReference type="EMBL" id="SFS06964.1"/>
    </source>
</evidence>
<name>A0A1I6LU47_9FIRM</name>
<dbReference type="OrthoDB" id="1817816at2"/>
<dbReference type="Pfam" id="PF24346">
    <property type="entry name" value="DUF7507"/>
    <property type="match status" value="1"/>
</dbReference>
<dbReference type="NCBIfam" id="TIGR01451">
    <property type="entry name" value="B_ant_repeat"/>
    <property type="match status" value="1"/>
</dbReference>
<dbReference type="STRING" id="37658.SAMN05661086_03567"/>
<sequence>MAEITNQANITFKYSANSTGSAISNIATTDLQGPITASEDSYQDTYKIGSIIDFEVQATNTGAAVLSNVSISCDLGEYTFPVGAVTSVVPLEYVPDSAFYYIDGIYQGSATVTSTAPLTFELAALASGSTFTVAYKAALTEYAPLTTGSSIKNTASIIAHNIANPVTVSTTITASEFAEVSIVKSMSPNPVMDSSTITYTFTISNYGNVAATGIELTDEFSPIPTITRIAVDNIQATAVTDYTYDTATGVLNLFAINNGASEITVPAATITQDAVTGSITVVPSTLVITVVGTI</sequence>
<dbReference type="InterPro" id="IPR047589">
    <property type="entry name" value="DUF11_rpt"/>
</dbReference>
<dbReference type="EMBL" id="FOYZ01000021">
    <property type="protein sequence ID" value="SFS06964.1"/>
    <property type="molecule type" value="Genomic_DNA"/>
</dbReference>
<dbReference type="AlphaFoldDB" id="A0A1I6LU47"/>
<protein>
    <submittedName>
        <fullName evidence="2">Conserved repeat domain-containing protein</fullName>
    </submittedName>
</protein>
<dbReference type="InterPro" id="IPR055354">
    <property type="entry name" value="DUF7507"/>
</dbReference>
<dbReference type="RefSeq" id="WP_092564043.1">
    <property type="nucleotide sequence ID" value="NZ_FOYZ01000021.1"/>
</dbReference>
<evidence type="ECO:0000313" key="3">
    <source>
        <dbReference type="Proteomes" id="UP000199659"/>
    </source>
</evidence>
<feature type="domain" description="DUF7507" evidence="1">
    <location>
        <begin position="179"/>
        <end position="249"/>
    </location>
</feature>
<dbReference type="PANTHER" id="PTHR34819">
    <property type="entry name" value="LARGE CYSTEINE-RICH PERIPLASMIC PROTEIN OMCB"/>
    <property type="match status" value="1"/>
</dbReference>
<reference evidence="2 3" key="1">
    <citation type="submission" date="2016-10" db="EMBL/GenBank/DDBJ databases">
        <authorList>
            <person name="de Groot N.N."/>
        </authorList>
    </citation>
    <scope>NUCLEOTIDE SEQUENCE [LARGE SCALE GENOMIC DNA]</scope>
    <source>
        <strain evidence="2 3">743A</strain>
    </source>
</reference>
<gene>
    <name evidence="2" type="ORF">SAMN05661086_03567</name>
</gene>
<proteinExistence type="predicted"/>
<dbReference type="PANTHER" id="PTHR34819:SF3">
    <property type="entry name" value="CELL SURFACE PROTEIN"/>
    <property type="match status" value="1"/>
</dbReference>
<accession>A0A1I6LU47</accession>
<dbReference type="InterPro" id="IPR051172">
    <property type="entry name" value="Chlamydia_OmcB"/>
</dbReference>